<dbReference type="Gene3D" id="1.10.220.150">
    <property type="entry name" value="Arf GTPase activating protein"/>
    <property type="match status" value="1"/>
</dbReference>
<feature type="repeat" description="ANK" evidence="13">
    <location>
        <begin position="544"/>
        <end position="576"/>
    </location>
</feature>
<evidence type="ECO:0000259" key="18">
    <source>
        <dbReference type="PROSITE" id="PS50003"/>
    </source>
</evidence>
<evidence type="ECO:0000256" key="3">
    <source>
        <dbReference type="ARBA" id="ARBA00022468"/>
    </source>
</evidence>
<dbReference type="PROSITE" id="PS50003">
    <property type="entry name" value="PH_DOMAIN"/>
    <property type="match status" value="1"/>
</dbReference>
<evidence type="ECO:0000256" key="9">
    <source>
        <dbReference type="ARBA" id="ARBA00022833"/>
    </source>
</evidence>
<evidence type="ECO:0000256" key="14">
    <source>
        <dbReference type="PROSITE-ProRule" id="PRU00288"/>
    </source>
</evidence>
<dbReference type="InterPro" id="IPR037278">
    <property type="entry name" value="ARFGAP/RecO"/>
</dbReference>
<evidence type="ECO:0000256" key="1">
    <source>
        <dbReference type="ARBA" id="ARBA00004236"/>
    </source>
</evidence>
<evidence type="ECO:0000256" key="5">
    <source>
        <dbReference type="ARBA" id="ARBA00022723"/>
    </source>
</evidence>
<dbReference type="FunFam" id="2.30.29.30:FF:000026">
    <property type="entry name" value="Arf-GAP with coiled-coil, ANK repeat and PH domain-containing protein 2"/>
    <property type="match status" value="1"/>
</dbReference>
<evidence type="ECO:0000256" key="4">
    <source>
        <dbReference type="ARBA" id="ARBA00022475"/>
    </source>
</evidence>
<comment type="activity regulation">
    <text evidence="15">GAP activity stimulated by phosphatidylinositol 4,5-bisphosphate (PIP2) and phosphatidic acid.</text>
</comment>
<comment type="domain">
    <text evidence="15">The BAR domain mediates homodimerization, it can neither bind membrane nor impart curvature, but instead requires the neighboring PH domain to achieve these functions.</text>
</comment>
<keyword evidence="9 15" id="KW-0862">Zinc</keyword>
<dbReference type="Gene3D" id="2.30.29.30">
    <property type="entry name" value="Pleckstrin-homology domain (PH domain)/Phosphotyrosine-binding domain (PTB)"/>
    <property type="match status" value="1"/>
</dbReference>
<dbReference type="CDD" id="cd13250">
    <property type="entry name" value="PH_ACAP"/>
    <property type="match status" value="1"/>
</dbReference>
<reference evidence="20" key="1">
    <citation type="submission" date="2025-08" db="UniProtKB">
        <authorList>
            <consortium name="Ensembl"/>
        </authorList>
    </citation>
    <scope>IDENTIFICATION</scope>
</reference>
<feature type="compositionally biased region" description="Basic and acidic residues" evidence="17">
    <location>
        <begin position="403"/>
        <end position="412"/>
    </location>
</feature>
<keyword evidence="4" id="KW-1003">Cell membrane</keyword>
<evidence type="ECO:0000313" key="20">
    <source>
        <dbReference type="Ensembl" id="ENSACOP00000011260.1"/>
    </source>
</evidence>
<feature type="region of interest" description="Disordered" evidence="17">
    <location>
        <begin position="388"/>
        <end position="417"/>
    </location>
</feature>
<dbReference type="Pfam" id="PF00169">
    <property type="entry name" value="PH"/>
    <property type="match status" value="1"/>
</dbReference>
<feature type="compositionally biased region" description="Basic and acidic residues" evidence="17">
    <location>
        <begin position="234"/>
        <end position="247"/>
    </location>
</feature>
<keyword evidence="8 14" id="KW-0863">Zinc-finger</keyword>
<dbReference type="Pfam" id="PF01412">
    <property type="entry name" value="ArfGap"/>
    <property type="match status" value="1"/>
</dbReference>
<comment type="function">
    <text evidence="15">GTPase-activating protein for the ADP ribosylation factor family.</text>
</comment>
<feature type="domain" description="Arf-GAP" evidence="19">
    <location>
        <begin position="268"/>
        <end position="390"/>
    </location>
</feature>
<comment type="subcellular location">
    <subcellularLocation>
        <location evidence="1">Cell membrane</location>
    </subcellularLocation>
    <subcellularLocation>
        <location evidence="2 15">Endosome membrane</location>
        <topology evidence="2 15">Peripheral membrane protein</topology>
    </subcellularLocation>
</comment>
<dbReference type="AlphaFoldDB" id="A0A8B9FKG2"/>
<keyword evidence="10 13" id="KW-0040">ANK repeat</keyword>
<dbReference type="InterPro" id="IPR036770">
    <property type="entry name" value="Ankyrin_rpt-contain_sf"/>
</dbReference>
<dbReference type="SUPFAM" id="SSF57863">
    <property type="entry name" value="ArfGap/RecO-like zinc finger"/>
    <property type="match status" value="1"/>
</dbReference>
<dbReference type="CDD" id="cd08851">
    <property type="entry name" value="ArfGap_ACAP2"/>
    <property type="match status" value="1"/>
</dbReference>
<feature type="region of interest" description="Disordered" evidence="17">
    <location>
        <begin position="234"/>
        <end position="259"/>
    </location>
</feature>
<evidence type="ECO:0000256" key="12">
    <source>
        <dbReference type="ARBA" id="ARBA00023136"/>
    </source>
</evidence>
<dbReference type="FunFam" id="1.25.40.20:FF:000020">
    <property type="entry name" value="Arf-GAP with coiled-coil, ANK repeat and PH domain-containing protein 2"/>
    <property type="match status" value="1"/>
</dbReference>
<dbReference type="SMART" id="SM00233">
    <property type="entry name" value="PH"/>
    <property type="match status" value="1"/>
</dbReference>
<dbReference type="InterPro" id="IPR045258">
    <property type="entry name" value="ACAP1/2/3-like"/>
</dbReference>
<evidence type="ECO:0000313" key="21">
    <source>
        <dbReference type="Proteomes" id="UP000694522"/>
    </source>
</evidence>
<evidence type="ECO:0000256" key="7">
    <source>
        <dbReference type="ARBA" id="ARBA00022753"/>
    </source>
</evidence>
<keyword evidence="3 15" id="KW-0343">GTPase activation</keyword>
<evidence type="ECO:0000256" key="16">
    <source>
        <dbReference type="SAM" id="Coils"/>
    </source>
</evidence>
<keyword evidence="5 15" id="KW-0479">Metal-binding</keyword>
<evidence type="ECO:0000256" key="11">
    <source>
        <dbReference type="ARBA" id="ARBA00023054"/>
    </source>
</evidence>
<keyword evidence="11 16" id="KW-0175">Coiled coil</keyword>
<keyword evidence="6 15" id="KW-0677">Repeat</keyword>
<name>A0A8B9FKG2_9PSIT</name>
<dbReference type="SUPFAM" id="SSF103657">
    <property type="entry name" value="BAR/IMD domain-like"/>
    <property type="match status" value="1"/>
</dbReference>
<dbReference type="InterPro" id="IPR038508">
    <property type="entry name" value="ArfGAP_dom_sf"/>
</dbReference>
<accession>A0A8B9FKG2</accession>
<evidence type="ECO:0000256" key="8">
    <source>
        <dbReference type="ARBA" id="ARBA00022771"/>
    </source>
</evidence>
<feature type="repeat" description="ANK" evidence="13">
    <location>
        <begin position="577"/>
        <end position="609"/>
    </location>
</feature>
<keyword evidence="21" id="KW-1185">Reference proteome</keyword>
<comment type="domain">
    <text evidence="15">PH domain binds phospholipids including phosphatidic acid, phosphatidylinositol 3-phosphate, phosphatidylinositol 3,5-bisphosphate (PIP2) and phosphatidylinositol 3,4,5-trisphosphate (PIP3). May mediate protein binding to PIP2 or PIP3 containing membranes.</text>
</comment>
<dbReference type="GO" id="GO:0005886">
    <property type="term" value="C:plasma membrane"/>
    <property type="evidence" value="ECO:0007669"/>
    <property type="project" value="UniProtKB-SubCell"/>
</dbReference>
<dbReference type="FunFam" id="1.10.220.150:FF:000007">
    <property type="entry name" value="Arf-GAP with coiled-coil, ANK repeat and PH domain-containing protein 2"/>
    <property type="match status" value="1"/>
</dbReference>
<dbReference type="Pfam" id="PF16746">
    <property type="entry name" value="BAR_3"/>
    <property type="match status" value="1"/>
</dbReference>
<dbReference type="InterPro" id="IPR002110">
    <property type="entry name" value="Ankyrin_rpt"/>
</dbReference>
<dbReference type="PANTHER" id="PTHR23180">
    <property type="entry name" value="CENTAURIN/ARF"/>
    <property type="match status" value="1"/>
</dbReference>
<dbReference type="Gene3D" id="1.20.1270.60">
    <property type="entry name" value="Arfaptin homology (AH) domain/BAR domain"/>
    <property type="match status" value="1"/>
</dbReference>
<dbReference type="InterPro" id="IPR011993">
    <property type="entry name" value="PH-like_dom_sf"/>
</dbReference>
<dbReference type="FunFam" id="1.20.1270.60:FF:000025">
    <property type="entry name" value="arf-GAP with coiled-coil, ANK repeat and PH domain-containing protein 2"/>
    <property type="match status" value="1"/>
</dbReference>
<evidence type="ECO:0000256" key="6">
    <source>
        <dbReference type="ARBA" id="ARBA00022737"/>
    </source>
</evidence>
<evidence type="ECO:0000256" key="17">
    <source>
        <dbReference type="SAM" id="MobiDB-lite"/>
    </source>
</evidence>
<dbReference type="PROSITE" id="PS50297">
    <property type="entry name" value="ANK_REP_REGION"/>
    <property type="match status" value="2"/>
</dbReference>
<keyword evidence="7 15" id="KW-0967">Endosome</keyword>
<feature type="domain" description="PH" evidence="18">
    <location>
        <begin position="129"/>
        <end position="230"/>
    </location>
</feature>
<dbReference type="GO" id="GO:0010008">
    <property type="term" value="C:endosome membrane"/>
    <property type="evidence" value="ECO:0007669"/>
    <property type="project" value="UniProtKB-SubCell"/>
</dbReference>
<dbReference type="Ensembl" id="ENSACOT00000011662.1">
    <property type="protein sequence ID" value="ENSACOP00000011260.1"/>
    <property type="gene ID" value="ENSACOG00000006850.1"/>
</dbReference>
<dbReference type="InterPro" id="IPR004148">
    <property type="entry name" value="BAR_dom"/>
</dbReference>
<dbReference type="InterPro" id="IPR001849">
    <property type="entry name" value="PH_domain"/>
</dbReference>
<dbReference type="PROSITE" id="PS50115">
    <property type="entry name" value="ARFGAP"/>
    <property type="match status" value="1"/>
</dbReference>
<dbReference type="PANTHER" id="PTHR23180:SF241">
    <property type="entry name" value="ARF-GAP WITH COILED-COIL, ANK REPEAT AND PH DOMAIN-CONTAINING PROTEIN 2"/>
    <property type="match status" value="1"/>
</dbReference>
<dbReference type="PROSITE" id="PS50088">
    <property type="entry name" value="ANK_REPEAT"/>
    <property type="match status" value="2"/>
</dbReference>
<dbReference type="SUPFAM" id="SSF48403">
    <property type="entry name" value="Ankyrin repeat"/>
    <property type="match status" value="1"/>
</dbReference>
<sequence>MLFFQILFDQTQRSIKAQLQTFVKEDIRKFKDAKKQFEKVSEEKENALVKNAQVQRNKQHEVEEATNILTATRKCFRHIALDYVLQINVLQSKRRAEILKSMLSFMYAHLAFFHQGYDLFSELEPYMKDLVEVSFETAMSLSCLVPFNAFKTWNRRWFSIQNNQLVYQKKFKDNPTVVVEDLRLCTVKHCEDIERRFCFEVVSPTKSCMLQADSEKLRQAWIKAVQTSIATAYREKGDESEKQEKKSSPSAGSLEPGSETKEKLLKGESALQRVQCIPGNAACCDCGLADPRWASINLGITLCIECSGIHRSLGVHFSKVRSLTLDSWEPELLKLMCELGNDVINRIYEAKLEKVGVKKPQHGSQRQEKEAYIRAKYVERKFVEKQPASVSLPESGTKGLPQSKEEKRHSGPEKSLLAGEQGVAAHKGIYTLLSLARRESLFCPDELDSLFSYFDTSSKLRSSKYYSYGVFSICTSDPLCVVAISLIFFSPPEGDKQEPSVFCDSKQPSPGLQLYRAAFEKNLPDMAEALAHGAEVNWVNLEENKATPLIQAVRGGSLVTCEFLLQNGANVNIRDMKGRGPLHHATVLGHTGQVCLFLKRGANQHATDEDGKDPLSIAVEAANADIVTLLRLARMNEEMRESEGLYGQPGQYSTNNHTEMQYRKCIQEFISLQLDS</sequence>
<evidence type="ECO:0000256" key="15">
    <source>
        <dbReference type="RuleBase" id="RU369028"/>
    </source>
</evidence>
<dbReference type="SMART" id="SM00248">
    <property type="entry name" value="ANK"/>
    <property type="match status" value="3"/>
</dbReference>
<reference evidence="20" key="2">
    <citation type="submission" date="2025-09" db="UniProtKB">
        <authorList>
            <consortium name="Ensembl"/>
        </authorList>
    </citation>
    <scope>IDENTIFICATION</scope>
</reference>
<dbReference type="Pfam" id="PF12796">
    <property type="entry name" value="Ank_2"/>
    <property type="match status" value="1"/>
</dbReference>
<proteinExistence type="predicted"/>
<evidence type="ECO:0000259" key="19">
    <source>
        <dbReference type="PROSITE" id="PS50115"/>
    </source>
</evidence>
<dbReference type="Proteomes" id="UP000694522">
    <property type="component" value="Unplaced"/>
</dbReference>
<dbReference type="GO" id="GO:0008270">
    <property type="term" value="F:zinc ion binding"/>
    <property type="evidence" value="ECO:0007669"/>
    <property type="project" value="UniProtKB-KW"/>
</dbReference>
<dbReference type="GO" id="GO:0005096">
    <property type="term" value="F:GTPase activator activity"/>
    <property type="evidence" value="ECO:0007669"/>
    <property type="project" value="UniProtKB-KW"/>
</dbReference>
<evidence type="ECO:0000256" key="13">
    <source>
        <dbReference type="PROSITE-ProRule" id="PRU00023"/>
    </source>
</evidence>
<feature type="coiled-coil region" evidence="16">
    <location>
        <begin position="27"/>
        <end position="57"/>
    </location>
</feature>
<protein>
    <recommendedName>
        <fullName evidence="15">Arf-GAP with coiled-coil, ANK repeat and PH domain-containing protein</fullName>
        <shortName evidence="15">Cnt-b</shortName>
    </recommendedName>
    <alternativeName>
        <fullName evidence="15">Centaurin-beta</fullName>
    </alternativeName>
</protein>
<dbReference type="SMART" id="SM00105">
    <property type="entry name" value="ArfGap"/>
    <property type="match status" value="1"/>
</dbReference>
<dbReference type="InterPro" id="IPR027267">
    <property type="entry name" value="AH/BAR_dom_sf"/>
</dbReference>
<evidence type="ECO:0000256" key="2">
    <source>
        <dbReference type="ARBA" id="ARBA00004481"/>
    </source>
</evidence>
<dbReference type="SUPFAM" id="SSF50729">
    <property type="entry name" value="PH domain-like"/>
    <property type="match status" value="1"/>
</dbReference>
<keyword evidence="12" id="KW-0472">Membrane</keyword>
<evidence type="ECO:0000256" key="10">
    <source>
        <dbReference type="ARBA" id="ARBA00023043"/>
    </source>
</evidence>
<dbReference type="PRINTS" id="PR00405">
    <property type="entry name" value="REVINTRACTNG"/>
</dbReference>
<dbReference type="InterPro" id="IPR001164">
    <property type="entry name" value="ArfGAP_dom"/>
</dbReference>
<organism evidence="20 21">
    <name type="scientific">Amazona collaria</name>
    <name type="common">yellow-billed parrot</name>
    <dbReference type="NCBI Taxonomy" id="241587"/>
    <lineage>
        <taxon>Eukaryota</taxon>
        <taxon>Metazoa</taxon>
        <taxon>Chordata</taxon>
        <taxon>Craniata</taxon>
        <taxon>Vertebrata</taxon>
        <taxon>Euteleostomi</taxon>
        <taxon>Archelosauria</taxon>
        <taxon>Archosauria</taxon>
        <taxon>Dinosauria</taxon>
        <taxon>Saurischia</taxon>
        <taxon>Theropoda</taxon>
        <taxon>Coelurosauria</taxon>
        <taxon>Aves</taxon>
        <taxon>Neognathae</taxon>
        <taxon>Neoaves</taxon>
        <taxon>Telluraves</taxon>
        <taxon>Australaves</taxon>
        <taxon>Psittaciformes</taxon>
        <taxon>Psittacidae</taxon>
        <taxon>Amazona</taxon>
    </lineage>
</organism>
<dbReference type="Gene3D" id="1.25.40.20">
    <property type="entry name" value="Ankyrin repeat-containing domain"/>
    <property type="match status" value="1"/>
</dbReference>